<evidence type="ECO:0000256" key="2">
    <source>
        <dbReference type="ARBA" id="ARBA00007783"/>
    </source>
</evidence>
<keyword evidence="4" id="KW-1003">Cell membrane</keyword>
<dbReference type="RefSeq" id="WP_315951315.1">
    <property type="nucleotide sequence ID" value="NZ_JAWCUD010000002.1"/>
</dbReference>
<dbReference type="InterPro" id="IPR051449">
    <property type="entry name" value="ABC-2_transporter_component"/>
</dbReference>
<keyword evidence="6 8" id="KW-1133">Transmembrane helix</keyword>
<name>A0ABU3RB75_9BACL</name>
<dbReference type="Pfam" id="PF12698">
    <property type="entry name" value="ABC2_membrane_3"/>
    <property type="match status" value="1"/>
</dbReference>
<dbReference type="Proteomes" id="UP001260980">
    <property type="component" value="Unassembled WGS sequence"/>
</dbReference>
<feature type="transmembrane region" description="Helical" evidence="8">
    <location>
        <begin position="243"/>
        <end position="273"/>
    </location>
</feature>
<evidence type="ECO:0000313" key="10">
    <source>
        <dbReference type="EMBL" id="MDU0201529.1"/>
    </source>
</evidence>
<feature type="domain" description="ABC transmembrane type-2" evidence="9">
    <location>
        <begin position="166"/>
        <end position="389"/>
    </location>
</feature>
<dbReference type="PROSITE" id="PS51012">
    <property type="entry name" value="ABC_TM2"/>
    <property type="match status" value="1"/>
</dbReference>
<evidence type="ECO:0000256" key="4">
    <source>
        <dbReference type="ARBA" id="ARBA00022475"/>
    </source>
</evidence>
<comment type="caution">
    <text evidence="10">The sequence shown here is derived from an EMBL/GenBank/DDBJ whole genome shotgun (WGS) entry which is preliminary data.</text>
</comment>
<keyword evidence="11" id="KW-1185">Reference proteome</keyword>
<evidence type="ECO:0000256" key="6">
    <source>
        <dbReference type="ARBA" id="ARBA00022989"/>
    </source>
</evidence>
<keyword evidence="3" id="KW-0813">Transport</keyword>
<evidence type="ECO:0000259" key="9">
    <source>
        <dbReference type="PROSITE" id="PS51012"/>
    </source>
</evidence>
<feature type="transmembrane region" description="Helical" evidence="8">
    <location>
        <begin position="201"/>
        <end position="222"/>
    </location>
</feature>
<feature type="transmembrane region" description="Helical" evidence="8">
    <location>
        <begin position="279"/>
        <end position="303"/>
    </location>
</feature>
<accession>A0ABU3RB75</accession>
<organism evidence="10 11">
    <name type="scientific">Paenibacillus violae</name>
    <dbReference type="NCBI Taxonomy" id="3077234"/>
    <lineage>
        <taxon>Bacteria</taxon>
        <taxon>Bacillati</taxon>
        <taxon>Bacillota</taxon>
        <taxon>Bacilli</taxon>
        <taxon>Bacillales</taxon>
        <taxon>Paenibacillaceae</taxon>
        <taxon>Paenibacillus</taxon>
    </lineage>
</organism>
<proteinExistence type="inferred from homology"/>
<comment type="subcellular location">
    <subcellularLocation>
        <location evidence="1">Cell membrane</location>
        <topology evidence="1">Multi-pass membrane protein</topology>
    </subcellularLocation>
</comment>
<protein>
    <submittedName>
        <fullName evidence="10">ABC transporter permease</fullName>
    </submittedName>
</protein>
<keyword evidence="7 8" id="KW-0472">Membrane</keyword>
<evidence type="ECO:0000256" key="5">
    <source>
        <dbReference type="ARBA" id="ARBA00022692"/>
    </source>
</evidence>
<gene>
    <name evidence="10" type="ORF">RQP52_10525</name>
</gene>
<dbReference type="PANTHER" id="PTHR30294:SF29">
    <property type="entry name" value="MULTIDRUG ABC TRANSPORTER PERMEASE YBHS-RELATED"/>
    <property type="match status" value="1"/>
</dbReference>
<dbReference type="InterPro" id="IPR047817">
    <property type="entry name" value="ABC2_TM_bact-type"/>
</dbReference>
<dbReference type="EMBL" id="JAWCUD010000002">
    <property type="protein sequence ID" value="MDU0201529.1"/>
    <property type="molecule type" value="Genomic_DNA"/>
</dbReference>
<dbReference type="Gene3D" id="3.40.1710.10">
    <property type="entry name" value="abc type-2 transporter like domain"/>
    <property type="match status" value="1"/>
</dbReference>
<evidence type="ECO:0000256" key="8">
    <source>
        <dbReference type="SAM" id="Phobius"/>
    </source>
</evidence>
<reference evidence="10 11" key="1">
    <citation type="submission" date="2023-10" db="EMBL/GenBank/DDBJ databases">
        <title>Paenibacillus strain PFR10 Genome sequencing and assembly.</title>
        <authorList>
            <person name="Kim I."/>
        </authorList>
    </citation>
    <scope>NUCLEOTIDE SEQUENCE [LARGE SCALE GENOMIC DNA]</scope>
    <source>
        <strain evidence="10 11">PFR10</strain>
    </source>
</reference>
<dbReference type="InterPro" id="IPR013525">
    <property type="entry name" value="ABC2_TM"/>
</dbReference>
<evidence type="ECO:0000256" key="1">
    <source>
        <dbReference type="ARBA" id="ARBA00004651"/>
    </source>
</evidence>
<dbReference type="PANTHER" id="PTHR30294">
    <property type="entry name" value="MEMBRANE COMPONENT OF ABC TRANSPORTER YHHJ-RELATED"/>
    <property type="match status" value="1"/>
</dbReference>
<feature type="transmembrane region" description="Helical" evidence="8">
    <location>
        <begin position="310"/>
        <end position="328"/>
    </location>
</feature>
<sequence>MSLWIIAKYEVLRMFRMRYVMAIQFVMPLLLIFILGSALSGAFRVEDRTIKPVKVDIVQGDTGALKSSIEGFLHSPDLGNLIQTSTVQTRDQAVKRLKSGASEFALIIPADFSALVMAGKEAEWEMIFGNDYEQNLTAEMVLRSFLDNVNQRQAIVIATGSEAAAAMQSQGSSEHVAAPAASHVKLGNLAANNSQYSAMQYYAASMLVMFLLYSGLSTAMTLQGEKDKHTLSRLNAMPIHESTILLGKVLGNAFIAICQAAVIVGTTVMFYHVDWGKSYGVLALICFFVVVASMSLAVLTTLIVKSSKGISTIFQMVVLTMSFLSGGFTPLPDGFLRQIGNFTLNYWAMQSMYRIMLGSETSVLAHHLLVLGCISGGLLFASFIVYRKAGYHE</sequence>
<evidence type="ECO:0000256" key="3">
    <source>
        <dbReference type="ARBA" id="ARBA00022448"/>
    </source>
</evidence>
<evidence type="ECO:0000256" key="7">
    <source>
        <dbReference type="ARBA" id="ARBA00023136"/>
    </source>
</evidence>
<comment type="similarity">
    <text evidence="2">Belongs to the ABC-2 integral membrane protein family.</text>
</comment>
<keyword evidence="5 8" id="KW-0812">Transmembrane</keyword>
<evidence type="ECO:0000313" key="11">
    <source>
        <dbReference type="Proteomes" id="UP001260980"/>
    </source>
</evidence>
<feature type="transmembrane region" description="Helical" evidence="8">
    <location>
        <begin position="364"/>
        <end position="386"/>
    </location>
</feature>